<reference evidence="2" key="2">
    <citation type="submission" date="2014-07" db="EMBL/GenBank/DDBJ databases">
        <title>Initial genome analysis of the psychrotolerant acidophile Acidithiobacillus ferrivorans CF27: insights into iron and sulfur oxidation pathways and into biofilm formation.</title>
        <authorList>
            <person name="Talla E."/>
            <person name="Hedrich S."/>
            <person name="Mangenot S."/>
            <person name="Ji B."/>
            <person name="Johnson D.B."/>
            <person name="Barbe V."/>
            <person name="Bonnefoy V."/>
        </authorList>
    </citation>
    <scope>NUCLEOTIDE SEQUENCE [LARGE SCALE GENOMIC DNA]</scope>
    <source>
        <strain evidence="2">CF27</strain>
    </source>
</reference>
<feature type="domain" description="ParB-like N-terminal" evidence="1">
    <location>
        <begin position="18"/>
        <end position="103"/>
    </location>
</feature>
<keyword evidence="4" id="KW-1185">Reference proteome</keyword>
<name>A0A060UL74_9PROT</name>
<dbReference type="InterPro" id="IPR036086">
    <property type="entry name" value="ParB/Sulfiredoxin_sf"/>
</dbReference>
<sequence>MKCLAKINSPSMRPSMLGEVPLAQIHIPEGRAPRTLVKNIMARGLIEPVVLRQATDGSDGFELVAGRRRLQALLEMGCKSVIAIVRAETDGQSPADITLSENLVRSRNLLSEVHAYREMRQSGRSMEDIQKELGIFKRDLKTLDILSSMNSRTESALESGHLSPSGAKVLAKLPAETQDAFFTQSASEKYTLESVKVWRMSYLFQPDQMSFLLEIPLH</sequence>
<dbReference type="GO" id="GO:0005694">
    <property type="term" value="C:chromosome"/>
    <property type="evidence" value="ECO:0007669"/>
    <property type="project" value="TreeGrafter"/>
</dbReference>
<evidence type="ECO:0000313" key="3">
    <source>
        <dbReference type="EMBL" id="SMH64907.1"/>
    </source>
</evidence>
<protein>
    <submittedName>
        <fullName evidence="3">ParB-like partition protein</fullName>
    </submittedName>
</protein>
<dbReference type="Proteomes" id="UP000193925">
    <property type="component" value="Chromosome AFERRI"/>
</dbReference>
<dbReference type="EMBL" id="LT841305">
    <property type="protein sequence ID" value="SMH64907.1"/>
    <property type="molecule type" value="Genomic_DNA"/>
</dbReference>
<evidence type="ECO:0000313" key="2">
    <source>
        <dbReference type="EMBL" id="CDQ09235.1"/>
    </source>
</evidence>
<dbReference type="SUPFAM" id="SSF109709">
    <property type="entry name" value="KorB DNA-binding domain-like"/>
    <property type="match status" value="1"/>
</dbReference>
<dbReference type="Gene3D" id="3.90.1530.30">
    <property type="match status" value="1"/>
</dbReference>
<dbReference type="RefSeq" id="WP_172804410.1">
    <property type="nucleotide sequence ID" value="NZ_CCCS020000017.1"/>
</dbReference>
<dbReference type="Pfam" id="PF02195">
    <property type="entry name" value="ParB_N"/>
    <property type="match status" value="1"/>
</dbReference>
<dbReference type="Gene3D" id="1.10.10.2830">
    <property type="match status" value="1"/>
</dbReference>
<reference evidence="2" key="1">
    <citation type="submission" date="2014-03" db="EMBL/GenBank/DDBJ databases">
        <authorList>
            <person name="Genoscope - CEA"/>
        </authorList>
    </citation>
    <scope>NUCLEOTIDE SEQUENCE [LARGE SCALE GENOMIC DNA]</scope>
    <source>
        <strain evidence="2">CF27</strain>
    </source>
</reference>
<proteinExistence type="predicted"/>
<evidence type="ECO:0000313" key="4">
    <source>
        <dbReference type="Proteomes" id="UP000193925"/>
    </source>
</evidence>
<reference evidence="3 4" key="3">
    <citation type="submission" date="2017-03" db="EMBL/GenBank/DDBJ databases">
        <authorList>
            <person name="Regsiter A."/>
            <person name="William W."/>
        </authorList>
    </citation>
    <scope>NUCLEOTIDE SEQUENCE [LARGE SCALE GENOMIC DNA]</scope>
    <source>
        <strain evidence="3">PRJEB5721</strain>
    </source>
</reference>
<dbReference type="EMBL" id="CCCS020000017">
    <property type="protein sequence ID" value="CDQ09235.1"/>
    <property type="molecule type" value="Genomic_DNA"/>
</dbReference>
<dbReference type="PANTHER" id="PTHR33375">
    <property type="entry name" value="CHROMOSOME-PARTITIONING PROTEIN PARB-RELATED"/>
    <property type="match status" value="1"/>
</dbReference>
<dbReference type="InterPro" id="IPR003115">
    <property type="entry name" value="ParB_N"/>
</dbReference>
<accession>A0A060UL74</accession>
<evidence type="ECO:0000259" key="1">
    <source>
        <dbReference type="SMART" id="SM00470"/>
    </source>
</evidence>
<dbReference type="AlphaFoldDB" id="A0A060UL74"/>
<dbReference type="SMART" id="SM00470">
    <property type="entry name" value="ParB"/>
    <property type="match status" value="1"/>
</dbReference>
<dbReference type="InterPro" id="IPR050336">
    <property type="entry name" value="Chromosome_partition/occlusion"/>
</dbReference>
<organism evidence="2">
    <name type="scientific">Acidithiobacillus ferrivorans</name>
    <dbReference type="NCBI Taxonomy" id="160808"/>
    <lineage>
        <taxon>Bacteria</taxon>
        <taxon>Pseudomonadati</taxon>
        <taxon>Pseudomonadota</taxon>
        <taxon>Acidithiobacillia</taxon>
        <taxon>Acidithiobacillales</taxon>
        <taxon>Acidithiobacillaceae</taxon>
        <taxon>Acidithiobacillus</taxon>
    </lineage>
</organism>
<dbReference type="SUPFAM" id="SSF110849">
    <property type="entry name" value="ParB/Sulfiredoxin"/>
    <property type="match status" value="1"/>
</dbReference>
<gene>
    <name evidence="3" type="ORF">AFERRI_10941</name>
    <name evidence="2" type="ORF">AFERRI_240069</name>
</gene>
<dbReference type="GO" id="GO:0007059">
    <property type="term" value="P:chromosome segregation"/>
    <property type="evidence" value="ECO:0007669"/>
    <property type="project" value="TreeGrafter"/>
</dbReference>
<dbReference type="PANTHER" id="PTHR33375:SF1">
    <property type="entry name" value="CHROMOSOME-PARTITIONING PROTEIN PARB-RELATED"/>
    <property type="match status" value="1"/>
</dbReference>